<evidence type="ECO:0000313" key="2">
    <source>
        <dbReference type="Proteomes" id="UP000629365"/>
    </source>
</evidence>
<sequence>MAVMLRPIDPNELPPPPAYRVPWRVVRSDASHPVVINDGRDAADFVRVFRDDGAAPERTQLWGQVLPTEEIELCLCAADPDEAVVTLAWFRPADGLEYVWRFVP</sequence>
<organism evidence="1 2">
    <name type="scientific">Microbacterium murale</name>
    <dbReference type="NCBI Taxonomy" id="1081040"/>
    <lineage>
        <taxon>Bacteria</taxon>
        <taxon>Bacillati</taxon>
        <taxon>Actinomycetota</taxon>
        <taxon>Actinomycetes</taxon>
        <taxon>Micrococcales</taxon>
        <taxon>Microbacteriaceae</taxon>
        <taxon>Microbacterium</taxon>
    </lineage>
</organism>
<accession>A0ABQ1RVB7</accession>
<comment type="caution">
    <text evidence="1">The sequence shown here is derived from an EMBL/GenBank/DDBJ whole genome shotgun (WGS) entry which is preliminary data.</text>
</comment>
<dbReference type="Proteomes" id="UP000629365">
    <property type="component" value="Unassembled WGS sequence"/>
</dbReference>
<dbReference type="EMBL" id="BMCM01000004">
    <property type="protein sequence ID" value="GGD81552.1"/>
    <property type="molecule type" value="Genomic_DNA"/>
</dbReference>
<evidence type="ECO:0000313" key="1">
    <source>
        <dbReference type="EMBL" id="GGD81552.1"/>
    </source>
</evidence>
<proteinExistence type="predicted"/>
<gene>
    <name evidence="1" type="ORF">GCM10007269_25400</name>
</gene>
<keyword evidence="2" id="KW-1185">Reference proteome</keyword>
<protein>
    <submittedName>
        <fullName evidence="1">Uncharacterized protein</fullName>
    </submittedName>
</protein>
<name>A0ABQ1RVB7_9MICO</name>
<reference evidence="2" key="1">
    <citation type="journal article" date="2019" name="Int. J. Syst. Evol. Microbiol.">
        <title>The Global Catalogue of Microorganisms (GCM) 10K type strain sequencing project: providing services to taxonomists for standard genome sequencing and annotation.</title>
        <authorList>
            <consortium name="The Broad Institute Genomics Platform"/>
            <consortium name="The Broad Institute Genome Sequencing Center for Infectious Disease"/>
            <person name="Wu L."/>
            <person name="Ma J."/>
        </authorList>
    </citation>
    <scope>NUCLEOTIDE SEQUENCE [LARGE SCALE GENOMIC DNA]</scope>
    <source>
        <strain evidence="2">CCM 7640</strain>
    </source>
</reference>